<reference evidence="2" key="1">
    <citation type="submission" date="2009-07" db="EMBL/GenBank/DDBJ databases">
        <authorList>
            <person name="Weinstock G."/>
            <person name="Sodergren E."/>
            <person name="Clifton S."/>
            <person name="Fulton L."/>
            <person name="Fulton B."/>
            <person name="Courtney L."/>
            <person name="Fronick C."/>
            <person name="Harrison M."/>
            <person name="Strong C."/>
            <person name="Farmer C."/>
            <person name="Delahaunty K."/>
            <person name="Markovic C."/>
            <person name="Hall O."/>
            <person name="Minx P."/>
            <person name="Tomlinson C."/>
            <person name="Mitreva M."/>
            <person name="Nelson J."/>
            <person name="Hou S."/>
            <person name="Wollam A."/>
            <person name="Pepin K.H."/>
            <person name="Johnson M."/>
            <person name="Bhonagiri V."/>
            <person name="Nash W.E."/>
            <person name="Warren W."/>
            <person name="Chinwalla A."/>
            <person name="Mardis E.R."/>
            <person name="Wilson R.K."/>
        </authorList>
    </citation>
    <scope>NUCLEOTIDE SEQUENCE [LARGE SCALE GENOMIC DNA]</scope>
    <source>
        <strain evidence="2">DSM 14469</strain>
    </source>
</reference>
<name>C6LHZ5_9FIRM</name>
<dbReference type="PANTHER" id="PTHR33169:SF13">
    <property type="entry name" value="PADR-FAMILY TRANSCRIPTIONAL REGULATOR"/>
    <property type="match status" value="1"/>
</dbReference>
<accession>C6LHZ5</accession>
<proteinExistence type="predicted"/>
<dbReference type="InterPro" id="IPR052509">
    <property type="entry name" value="Metal_resp_DNA-bind_regulator"/>
</dbReference>
<dbReference type="Proteomes" id="UP000005561">
    <property type="component" value="Unassembled WGS sequence"/>
</dbReference>
<dbReference type="SUPFAM" id="SSF46785">
    <property type="entry name" value="Winged helix' DNA-binding domain"/>
    <property type="match status" value="1"/>
</dbReference>
<dbReference type="eggNOG" id="COG1695">
    <property type="taxonomic scope" value="Bacteria"/>
</dbReference>
<dbReference type="EMBL" id="ACCL02000016">
    <property type="protein sequence ID" value="EET59650.1"/>
    <property type="molecule type" value="Genomic_DNA"/>
</dbReference>
<evidence type="ECO:0000259" key="1">
    <source>
        <dbReference type="Pfam" id="PF03551"/>
    </source>
</evidence>
<evidence type="ECO:0000313" key="2">
    <source>
        <dbReference type="EMBL" id="EET59650.1"/>
    </source>
</evidence>
<dbReference type="PANTHER" id="PTHR33169">
    <property type="entry name" value="PADR-FAMILY TRANSCRIPTIONAL REGULATOR"/>
    <property type="match status" value="1"/>
</dbReference>
<feature type="domain" description="Transcription regulator PadR N-terminal" evidence="1">
    <location>
        <begin position="64"/>
        <end position="126"/>
    </location>
</feature>
<keyword evidence="3" id="KW-1185">Reference proteome</keyword>
<protein>
    <submittedName>
        <fullName evidence="2">Transcriptional regulator, PadR family</fullName>
    </submittedName>
</protein>
<dbReference type="InterPro" id="IPR005149">
    <property type="entry name" value="Tscrpt_reg_PadR_N"/>
</dbReference>
<dbReference type="InterPro" id="IPR036388">
    <property type="entry name" value="WH-like_DNA-bd_sf"/>
</dbReference>
<organism evidence="2 3">
    <name type="scientific">Marvinbryantia formatexigens DSM 14469</name>
    <dbReference type="NCBI Taxonomy" id="478749"/>
    <lineage>
        <taxon>Bacteria</taxon>
        <taxon>Bacillati</taxon>
        <taxon>Bacillota</taxon>
        <taxon>Clostridia</taxon>
        <taxon>Lachnospirales</taxon>
        <taxon>Lachnospiraceae</taxon>
        <taxon>Marvinbryantia</taxon>
    </lineage>
</organism>
<gene>
    <name evidence="2" type="ORF">BRYFOR_08266</name>
</gene>
<dbReference type="InterPro" id="IPR036390">
    <property type="entry name" value="WH_DNA-bd_sf"/>
</dbReference>
<dbReference type="Gene3D" id="1.10.10.10">
    <property type="entry name" value="Winged helix-like DNA-binding domain superfamily/Winged helix DNA-binding domain"/>
    <property type="match status" value="1"/>
</dbReference>
<sequence length="151" mass="17826">MSTEKLIDRYIVKCYYVVRRYVDARHIKRRHIKKITDGGRELEQIIKKYIPMTETTYYTLLALKEERHGYAIMQFVRELTEDRIHMGTGTLYTMLGRLVEDGLIVVVSNENGKKVYRLTSTGEEILKMELDRLRRQLRNGEEIYGTDCSQG</sequence>
<evidence type="ECO:0000313" key="3">
    <source>
        <dbReference type="Proteomes" id="UP000005561"/>
    </source>
</evidence>
<comment type="caution">
    <text evidence="2">The sequence shown here is derived from an EMBL/GenBank/DDBJ whole genome shotgun (WGS) entry which is preliminary data.</text>
</comment>
<dbReference type="STRING" id="168384.SAMN05660368_02568"/>
<dbReference type="Pfam" id="PF03551">
    <property type="entry name" value="PadR"/>
    <property type="match status" value="1"/>
</dbReference>
<dbReference type="AlphaFoldDB" id="C6LHZ5"/>